<accession>A0A1F8DY73</accession>
<dbReference type="InterPro" id="IPR036390">
    <property type="entry name" value="WH_DNA-bd_sf"/>
</dbReference>
<gene>
    <name evidence="1" type="ORF">A2935_03785</name>
</gene>
<proteinExistence type="predicted"/>
<protein>
    <submittedName>
        <fullName evidence="1">Uncharacterized protein</fullName>
    </submittedName>
</protein>
<dbReference type="Proteomes" id="UP000177011">
    <property type="component" value="Unassembled WGS sequence"/>
</dbReference>
<dbReference type="AlphaFoldDB" id="A0A1F8DY73"/>
<reference evidence="1 2" key="1">
    <citation type="journal article" date="2016" name="Nat. Commun.">
        <title>Thousands of microbial genomes shed light on interconnected biogeochemical processes in an aquifer system.</title>
        <authorList>
            <person name="Anantharaman K."/>
            <person name="Brown C.T."/>
            <person name="Hug L.A."/>
            <person name="Sharon I."/>
            <person name="Castelle C.J."/>
            <person name="Probst A.J."/>
            <person name="Thomas B.C."/>
            <person name="Singh A."/>
            <person name="Wilkins M.J."/>
            <person name="Karaoz U."/>
            <person name="Brodie E.L."/>
            <person name="Williams K.H."/>
            <person name="Hubbard S.S."/>
            <person name="Banfield J.F."/>
        </authorList>
    </citation>
    <scope>NUCLEOTIDE SEQUENCE [LARGE SCALE GENOMIC DNA]</scope>
</reference>
<name>A0A1F8DY73_9BACT</name>
<evidence type="ECO:0000313" key="2">
    <source>
        <dbReference type="Proteomes" id="UP000177011"/>
    </source>
</evidence>
<organism evidence="1 2">
    <name type="scientific">Candidatus Wolfebacteria bacterium RIFCSPLOWO2_01_FULL_47_17b</name>
    <dbReference type="NCBI Taxonomy" id="1802558"/>
    <lineage>
        <taxon>Bacteria</taxon>
        <taxon>Candidatus Wolfeibacteriota</taxon>
    </lineage>
</organism>
<dbReference type="InterPro" id="IPR036388">
    <property type="entry name" value="WH-like_DNA-bd_sf"/>
</dbReference>
<comment type="caution">
    <text evidence="1">The sequence shown here is derived from an EMBL/GenBank/DDBJ whole genome shotgun (WGS) entry which is preliminary data.</text>
</comment>
<dbReference type="SUPFAM" id="SSF46785">
    <property type="entry name" value="Winged helix' DNA-binding domain"/>
    <property type="match status" value="1"/>
</dbReference>
<evidence type="ECO:0000313" key="1">
    <source>
        <dbReference type="EMBL" id="OGM93009.1"/>
    </source>
</evidence>
<sequence>MRVLDLCNKSERGLTITDIAEELNLNRHTVTKLLERMLIEKKVNYDEKGPAKIFYGTGKSKFVGRIDQGRYDKLWIDTTKPRYTAEEETVRINQTKHDHLIRASSKFRSVGAISIRKSQLVNLIRILRDVARKEFGLSV</sequence>
<dbReference type="Gene3D" id="1.10.10.10">
    <property type="entry name" value="Winged helix-like DNA-binding domain superfamily/Winged helix DNA-binding domain"/>
    <property type="match status" value="1"/>
</dbReference>
<dbReference type="EMBL" id="MGIS01000016">
    <property type="protein sequence ID" value="OGM93009.1"/>
    <property type="molecule type" value="Genomic_DNA"/>
</dbReference>